<keyword evidence="6 7" id="KW-0472">Membrane</keyword>
<dbReference type="Pfam" id="PF07690">
    <property type="entry name" value="MFS_1"/>
    <property type="match status" value="1"/>
</dbReference>
<dbReference type="FunFam" id="1.20.1250.20:FF:000284">
    <property type="entry name" value="Siderophore iron transporter mirB"/>
    <property type="match status" value="1"/>
</dbReference>
<evidence type="ECO:0000256" key="3">
    <source>
        <dbReference type="ARBA" id="ARBA00022448"/>
    </source>
</evidence>
<feature type="transmembrane region" description="Helical" evidence="7">
    <location>
        <begin position="207"/>
        <end position="227"/>
    </location>
</feature>
<feature type="transmembrane region" description="Helical" evidence="7">
    <location>
        <begin position="253"/>
        <end position="277"/>
    </location>
</feature>
<dbReference type="InterPro" id="IPR005829">
    <property type="entry name" value="Sugar_transporter_CS"/>
</dbReference>
<feature type="transmembrane region" description="Helical" evidence="7">
    <location>
        <begin position="533"/>
        <end position="554"/>
    </location>
</feature>
<dbReference type="PROSITE" id="PS00216">
    <property type="entry name" value="SUGAR_TRANSPORT_1"/>
    <property type="match status" value="1"/>
</dbReference>
<name>A0A9W4GB91_BLUGR</name>
<feature type="transmembrane region" description="Helical" evidence="7">
    <location>
        <begin position="331"/>
        <end position="348"/>
    </location>
</feature>
<sequence>MSQIVNQDHLFSGLDPANSNKRETRFDKDGCIEAGVNKIEAITLVWTRKELLIAYICIFLVFFVISLQQQIQSNVIPYVTSSFVLLPLTGTTTIVSSIVGGVLRLPTGKFIDIVGRREGMIMMTMITTIGLSMMAATHNVKTFAAAQVFYWVGFDGMAYVMDVFMADSSTPKNRALVFAFSTAPYIITTFIGPRIAAIYLSTIGWPWAYGTFVIITPIATIPLVYILHRNEQKARAAGILRQKKISQSLGKKLLHYLVEFDVVGLTLICAGSTLLLLPFSLESYQTNGWGSGIIIAMLLIGIASVISFVIWERSFAPVSFIPFKLLRNPSIWGACMLAMFLFISFYLWDSNFLPFLRVVHGLSITNAGYVYNIYSIGSCLWALVFSGMIRLTGRFKSLALMHLGIQVLGVGLMIFFRRPSSRLGYVIICQVLIACGCGGLVISEQMSVMMACPHRMVAVPLALLALFSSLGGAIGTTISTTIFTHCFTAALTKALPGNETLNALLYGDLDVQLSFPFGSPERDAVIYAYGQSMLYQTIGGTLALVPCLGFVAVWRDFQVKNLPVIRGNTL</sequence>
<feature type="transmembrane region" description="Helical" evidence="7">
    <location>
        <begin position="143"/>
        <end position="164"/>
    </location>
</feature>
<organism evidence="9 10">
    <name type="scientific">Blumeria graminis f. sp. triticale</name>
    <dbReference type="NCBI Taxonomy" id="1689686"/>
    <lineage>
        <taxon>Eukaryota</taxon>
        <taxon>Fungi</taxon>
        <taxon>Dikarya</taxon>
        <taxon>Ascomycota</taxon>
        <taxon>Pezizomycotina</taxon>
        <taxon>Leotiomycetes</taxon>
        <taxon>Erysiphales</taxon>
        <taxon>Erysiphaceae</taxon>
        <taxon>Blumeria</taxon>
    </lineage>
</organism>
<dbReference type="AlphaFoldDB" id="A0A9W4GB91"/>
<proteinExistence type="inferred from homology"/>
<dbReference type="PROSITE" id="PS50850">
    <property type="entry name" value="MFS"/>
    <property type="match status" value="1"/>
</dbReference>
<accession>A0A9W4GB91</accession>
<protein>
    <submittedName>
        <fullName evidence="9">BgTH12-03419</fullName>
    </submittedName>
</protein>
<evidence type="ECO:0000256" key="4">
    <source>
        <dbReference type="ARBA" id="ARBA00022692"/>
    </source>
</evidence>
<dbReference type="Proteomes" id="UP000683417">
    <property type="component" value="Unassembled WGS sequence"/>
</dbReference>
<dbReference type="InterPro" id="IPR011701">
    <property type="entry name" value="MFS"/>
</dbReference>
<keyword evidence="3" id="KW-0813">Transport</keyword>
<dbReference type="GO" id="GO:0022857">
    <property type="term" value="F:transmembrane transporter activity"/>
    <property type="evidence" value="ECO:0007669"/>
    <property type="project" value="InterPro"/>
</dbReference>
<evidence type="ECO:0000256" key="7">
    <source>
        <dbReference type="SAM" id="Phobius"/>
    </source>
</evidence>
<keyword evidence="5 7" id="KW-1133">Transmembrane helix</keyword>
<reference evidence="9" key="1">
    <citation type="submission" date="2020-10" db="EMBL/GenBank/DDBJ databases">
        <authorList>
            <person name="Muller C M."/>
        </authorList>
    </citation>
    <scope>NUCLEOTIDE SEQUENCE</scope>
    <source>
        <strain evidence="9">THUN-12</strain>
    </source>
</reference>
<feature type="transmembrane region" description="Helical" evidence="7">
    <location>
        <begin position="455"/>
        <end position="474"/>
    </location>
</feature>
<evidence type="ECO:0000259" key="8">
    <source>
        <dbReference type="PROSITE" id="PS50850"/>
    </source>
</evidence>
<evidence type="ECO:0000256" key="5">
    <source>
        <dbReference type="ARBA" id="ARBA00022989"/>
    </source>
</evidence>
<evidence type="ECO:0000256" key="2">
    <source>
        <dbReference type="ARBA" id="ARBA00008335"/>
    </source>
</evidence>
<dbReference type="PANTHER" id="PTHR23501">
    <property type="entry name" value="MAJOR FACILITATOR SUPERFAMILY"/>
    <property type="match status" value="1"/>
</dbReference>
<dbReference type="EMBL" id="CAJHIT010000002">
    <property type="protein sequence ID" value="CAD6499299.1"/>
    <property type="molecule type" value="Genomic_DNA"/>
</dbReference>
<dbReference type="InterPro" id="IPR020846">
    <property type="entry name" value="MFS_dom"/>
</dbReference>
<feature type="transmembrane region" description="Helical" evidence="7">
    <location>
        <begin position="83"/>
        <end position="107"/>
    </location>
</feature>
<feature type="transmembrane region" description="Helical" evidence="7">
    <location>
        <begin position="176"/>
        <end position="201"/>
    </location>
</feature>
<feature type="transmembrane region" description="Helical" evidence="7">
    <location>
        <begin position="119"/>
        <end position="137"/>
    </location>
</feature>
<evidence type="ECO:0000256" key="1">
    <source>
        <dbReference type="ARBA" id="ARBA00004141"/>
    </source>
</evidence>
<evidence type="ECO:0000256" key="6">
    <source>
        <dbReference type="ARBA" id="ARBA00023136"/>
    </source>
</evidence>
<comment type="similarity">
    <text evidence="2">Belongs to the major facilitator superfamily.</text>
</comment>
<comment type="subcellular location">
    <subcellularLocation>
        <location evidence="1">Membrane</location>
        <topology evidence="1">Multi-pass membrane protein</topology>
    </subcellularLocation>
</comment>
<feature type="transmembrane region" description="Helical" evidence="7">
    <location>
        <begin position="289"/>
        <end position="311"/>
    </location>
</feature>
<evidence type="ECO:0000313" key="10">
    <source>
        <dbReference type="Proteomes" id="UP000683417"/>
    </source>
</evidence>
<dbReference type="PANTHER" id="PTHR23501:SF107">
    <property type="entry name" value="TRANSPORTER, PUTATIVE (AFU_ORTHOLOGUE AFUA_7G04730)-RELATED"/>
    <property type="match status" value="1"/>
</dbReference>
<comment type="caution">
    <text evidence="9">The sequence shown here is derived from an EMBL/GenBank/DDBJ whole genome shotgun (WGS) entry which is preliminary data.</text>
</comment>
<dbReference type="GO" id="GO:0005886">
    <property type="term" value="C:plasma membrane"/>
    <property type="evidence" value="ECO:0007669"/>
    <property type="project" value="TreeGrafter"/>
</dbReference>
<feature type="transmembrane region" description="Helical" evidence="7">
    <location>
        <begin position="398"/>
        <end position="417"/>
    </location>
</feature>
<gene>
    <name evidence="9" type="ORF">BGTH12_LOCUS657</name>
</gene>
<feature type="domain" description="Major facilitator superfamily (MFS) profile" evidence="8">
    <location>
        <begin position="50"/>
        <end position="558"/>
    </location>
</feature>
<feature type="transmembrane region" description="Helical" evidence="7">
    <location>
        <begin position="423"/>
        <end position="443"/>
    </location>
</feature>
<feature type="transmembrane region" description="Helical" evidence="7">
    <location>
        <begin position="52"/>
        <end position="71"/>
    </location>
</feature>
<evidence type="ECO:0000313" key="9">
    <source>
        <dbReference type="EMBL" id="CAD6499299.1"/>
    </source>
</evidence>
<keyword evidence="4 7" id="KW-0812">Transmembrane</keyword>
<feature type="transmembrane region" description="Helical" evidence="7">
    <location>
        <begin position="368"/>
        <end position="386"/>
    </location>
</feature>